<dbReference type="Pfam" id="PF02470">
    <property type="entry name" value="MlaD"/>
    <property type="match status" value="1"/>
</dbReference>
<evidence type="ECO:0008006" key="6">
    <source>
        <dbReference type="Google" id="ProtNLM"/>
    </source>
</evidence>
<dbReference type="GO" id="GO:0005576">
    <property type="term" value="C:extracellular region"/>
    <property type="evidence" value="ECO:0007669"/>
    <property type="project" value="TreeGrafter"/>
</dbReference>
<proteinExistence type="predicted"/>
<evidence type="ECO:0000313" key="5">
    <source>
        <dbReference type="Proteomes" id="UP001165124"/>
    </source>
</evidence>
<evidence type="ECO:0000256" key="1">
    <source>
        <dbReference type="SAM" id="MobiDB-lite"/>
    </source>
</evidence>
<comment type="caution">
    <text evidence="4">The sequence shown here is derived from an EMBL/GenBank/DDBJ whole genome shotgun (WGS) entry which is preliminary data.</text>
</comment>
<dbReference type="RefSeq" id="WP_083951825.1">
    <property type="nucleotide sequence ID" value="NZ_BSRZ01000003.1"/>
</dbReference>
<gene>
    <name evidence="4" type="ORF">Arub01_17400</name>
</gene>
<feature type="region of interest" description="Disordered" evidence="1">
    <location>
        <begin position="355"/>
        <end position="384"/>
    </location>
</feature>
<name>A0A9W6UTC4_9ACTN</name>
<sequence>MSTGRRTALELFAGRRRAPGASKGRRAAPGASAPAAVLLAAVLLAGLLAGCSIRTAGAPKGGLTLTATFDDVQGLVAGHSVQMSDVTIGSVTDVRLDKRTFRTTVTMSIKDGYRIPRGTRAEIKMTSLLGENYVDLTLPPGGRTDRGPFLPDGAQISDTSVQPSFEQVVGQAGPLLKALAGDDVATVVNAGAAALDGNGGRLNTAVAKTNDLLAVFARQRAELGRSVDRLAELGRSLARGRGELERTPAELEKTARMLDENKEKILTTVRRLTELAVQLDDKVLEGRLQRFRTLLRDLDAVLATLAGNRRRLTDLVNGLVTFSRKLPLATYDGQLLLYPLVKVVWPDGTPVVPGLVGDDGGRAAKRGGGRESGGEAGRDARLPGELDKALPDLDKILGRPR</sequence>
<dbReference type="PANTHER" id="PTHR33371">
    <property type="entry name" value="INTERMEMBRANE PHOSPHOLIPID TRANSPORT SYSTEM BINDING PROTEIN MLAD-RELATED"/>
    <property type="match status" value="1"/>
</dbReference>
<dbReference type="Proteomes" id="UP001165124">
    <property type="component" value="Unassembled WGS sequence"/>
</dbReference>
<feature type="compositionally biased region" description="Basic and acidic residues" evidence="1">
    <location>
        <begin position="368"/>
        <end position="384"/>
    </location>
</feature>
<dbReference type="EMBL" id="BSRZ01000003">
    <property type="protein sequence ID" value="GLW63496.1"/>
    <property type="molecule type" value="Genomic_DNA"/>
</dbReference>
<dbReference type="InterPro" id="IPR003399">
    <property type="entry name" value="Mce/MlaD"/>
</dbReference>
<accession>A0A9W6UTC4</accession>
<dbReference type="NCBIfam" id="TIGR00996">
    <property type="entry name" value="Mtu_fam_mce"/>
    <property type="match status" value="1"/>
</dbReference>
<protein>
    <recommendedName>
        <fullName evidence="6">MCE family protein</fullName>
    </recommendedName>
</protein>
<dbReference type="InterPro" id="IPR024516">
    <property type="entry name" value="Mce_C"/>
</dbReference>
<evidence type="ECO:0000313" key="4">
    <source>
        <dbReference type="EMBL" id="GLW63496.1"/>
    </source>
</evidence>
<keyword evidence="5" id="KW-1185">Reference proteome</keyword>
<evidence type="ECO:0000259" key="2">
    <source>
        <dbReference type="Pfam" id="PF02470"/>
    </source>
</evidence>
<feature type="domain" description="Mammalian cell entry C-terminal" evidence="3">
    <location>
        <begin position="150"/>
        <end position="321"/>
    </location>
</feature>
<dbReference type="InterPro" id="IPR052336">
    <property type="entry name" value="MlaD_Phospholipid_Transporter"/>
</dbReference>
<dbReference type="AlphaFoldDB" id="A0A9W6UTC4"/>
<dbReference type="Pfam" id="PF11887">
    <property type="entry name" value="Mce4_CUP1"/>
    <property type="match status" value="1"/>
</dbReference>
<feature type="domain" description="Mce/MlaD" evidence="2">
    <location>
        <begin position="62"/>
        <end position="137"/>
    </location>
</feature>
<reference evidence="4" key="1">
    <citation type="submission" date="2023-02" db="EMBL/GenBank/DDBJ databases">
        <title>Actinomadura rubrobrunea NBRC 14622.</title>
        <authorList>
            <person name="Ichikawa N."/>
            <person name="Sato H."/>
            <person name="Tonouchi N."/>
        </authorList>
    </citation>
    <scope>NUCLEOTIDE SEQUENCE</scope>
    <source>
        <strain evidence="4">NBRC 14622</strain>
    </source>
</reference>
<organism evidence="4 5">
    <name type="scientific">Actinomadura rubrobrunea</name>
    <dbReference type="NCBI Taxonomy" id="115335"/>
    <lineage>
        <taxon>Bacteria</taxon>
        <taxon>Bacillati</taxon>
        <taxon>Actinomycetota</taxon>
        <taxon>Actinomycetes</taxon>
        <taxon>Streptosporangiales</taxon>
        <taxon>Thermomonosporaceae</taxon>
        <taxon>Actinomadura</taxon>
    </lineage>
</organism>
<evidence type="ECO:0000259" key="3">
    <source>
        <dbReference type="Pfam" id="PF11887"/>
    </source>
</evidence>
<dbReference type="InterPro" id="IPR005693">
    <property type="entry name" value="Mce"/>
</dbReference>
<dbReference type="PANTHER" id="PTHR33371:SF15">
    <property type="entry name" value="LIPOPROTEIN LPRN"/>
    <property type="match status" value="1"/>
</dbReference>